<proteinExistence type="inferred from homology"/>
<keyword evidence="3" id="KW-0285">Flavoprotein</keyword>
<dbReference type="InterPro" id="IPR023753">
    <property type="entry name" value="FAD/NAD-binding_dom"/>
</dbReference>
<evidence type="ECO:0000313" key="7">
    <source>
        <dbReference type="Proteomes" id="UP000324595"/>
    </source>
</evidence>
<dbReference type="SUPFAM" id="SSF51905">
    <property type="entry name" value="FAD/NAD(P)-binding domain"/>
    <property type="match status" value="1"/>
</dbReference>
<dbReference type="Pfam" id="PF07992">
    <property type="entry name" value="Pyr_redox_2"/>
    <property type="match status" value="1"/>
</dbReference>
<comment type="caution">
    <text evidence="6">The sequence shown here is derived from an EMBL/GenBank/DDBJ whole genome shotgun (WGS) entry which is preliminary data.</text>
</comment>
<keyword evidence="7" id="KW-1185">Reference proteome</keyword>
<dbReference type="RefSeq" id="WP_148899581.1">
    <property type="nucleotide sequence ID" value="NZ_VNHY01000004.1"/>
</dbReference>
<dbReference type="PANTHER" id="PTHR43429">
    <property type="entry name" value="PYRIDINE NUCLEOTIDE-DISULFIDE OXIDOREDUCTASE DOMAIN-CONTAINING"/>
    <property type="match status" value="1"/>
</dbReference>
<dbReference type="PRINTS" id="PR00368">
    <property type="entry name" value="FADPNR"/>
</dbReference>
<dbReference type="PANTHER" id="PTHR43429:SF3">
    <property type="entry name" value="NITRITE REDUCTASE [NAD(P)H]"/>
    <property type="match status" value="1"/>
</dbReference>
<sequence length="449" mass="51936">MHLVIIGNGITGVTTARYVRKATDWDITIISSETEYFFSRTALMYIYMGHMEYEHTKPYEDHFWEKNDLNLICDHVMDINVEDRELDLREGESVSYDKLVLATGSQPNKFGWPGQDLDGVQGLYSYQDLQLMEENTKNIDRAVIVGGGLIGIEVAEMLHTRDIPVTFLVRESNYWDNALPVDEAKMINEEIRRHHIDLRLETNLEKILPDDNGRVRAVVTQEGTQIDCQFVALTPGVHPNLELVKSGPVETDRGILVNRHFETNIDDIYAAGDCAEFKEVPDGDPSIEQLWYTGRLQGECLARNLCGERKAYDRGIWFNSAKFMTIEWQTYGRVPPQLPDGCETFCWQHPDENLLLRINYKKSDRAVTGFNSFGMRLRHAVCEQWIDEGKTLEYVLEHLGEVNFDPEFCDQHESEIITYYNERYPDRQLELKQKRGLLGLFQFENQMTA</sequence>
<dbReference type="OrthoDB" id="9792592at2"/>
<dbReference type="Proteomes" id="UP000324595">
    <property type="component" value="Unassembled WGS sequence"/>
</dbReference>
<protein>
    <submittedName>
        <fullName evidence="6">Pyridine nucleotide-disulfide oxidoreductase</fullName>
    </submittedName>
</protein>
<accession>A0A5D3YG83</accession>
<dbReference type="EMBL" id="VNHY01000004">
    <property type="protein sequence ID" value="TYP92013.1"/>
    <property type="molecule type" value="Genomic_DNA"/>
</dbReference>
<dbReference type="PRINTS" id="PR00411">
    <property type="entry name" value="PNDRDTASEI"/>
</dbReference>
<comment type="cofactor">
    <cofactor evidence="1">
        <name>FAD</name>
        <dbReference type="ChEBI" id="CHEBI:57692"/>
    </cofactor>
</comment>
<reference evidence="6 7" key="1">
    <citation type="submission" date="2019-07" db="EMBL/GenBank/DDBJ databases">
        <title>Genomic Encyclopedia of Archaeal and Bacterial Type Strains, Phase II (KMG-II): from individual species to whole genera.</title>
        <authorList>
            <person name="Goeker M."/>
        </authorList>
    </citation>
    <scope>NUCLEOTIDE SEQUENCE [LARGE SCALE GENOMIC DNA]</scope>
    <source>
        <strain evidence="6 7">DSM 21935</strain>
    </source>
</reference>
<dbReference type="InterPro" id="IPR050260">
    <property type="entry name" value="FAD-bd_OxRdtase"/>
</dbReference>
<name>A0A5D3YG83_9BACT</name>
<evidence type="ECO:0000256" key="2">
    <source>
        <dbReference type="ARBA" id="ARBA00006442"/>
    </source>
</evidence>
<evidence type="ECO:0000259" key="5">
    <source>
        <dbReference type="Pfam" id="PF07992"/>
    </source>
</evidence>
<organism evidence="6 7">
    <name type="scientific">Fodinibius salinus</name>
    <dbReference type="NCBI Taxonomy" id="860790"/>
    <lineage>
        <taxon>Bacteria</taxon>
        <taxon>Pseudomonadati</taxon>
        <taxon>Balneolota</taxon>
        <taxon>Balneolia</taxon>
        <taxon>Balneolales</taxon>
        <taxon>Balneolaceae</taxon>
        <taxon>Fodinibius</taxon>
    </lineage>
</organism>
<evidence type="ECO:0000256" key="3">
    <source>
        <dbReference type="ARBA" id="ARBA00022630"/>
    </source>
</evidence>
<evidence type="ECO:0000256" key="4">
    <source>
        <dbReference type="ARBA" id="ARBA00022827"/>
    </source>
</evidence>
<keyword evidence="4" id="KW-0274">FAD</keyword>
<dbReference type="GO" id="GO:0016491">
    <property type="term" value="F:oxidoreductase activity"/>
    <property type="evidence" value="ECO:0007669"/>
    <property type="project" value="InterPro"/>
</dbReference>
<evidence type="ECO:0000256" key="1">
    <source>
        <dbReference type="ARBA" id="ARBA00001974"/>
    </source>
</evidence>
<evidence type="ECO:0000313" key="6">
    <source>
        <dbReference type="EMBL" id="TYP92013.1"/>
    </source>
</evidence>
<dbReference type="AlphaFoldDB" id="A0A5D3YG83"/>
<dbReference type="Gene3D" id="3.50.50.60">
    <property type="entry name" value="FAD/NAD(P)-binding domain"/>
    <property type="match status" value="2"/>
</dbReference>
<feature type="domain" description="FAD/NAD(P)-binding" evidence="5">
    <location>
        <begin position="2"/>
        <end position="285"/>
    </location>
</feature>
<gene>
    <name evidence="6" type="ORF">LX73_2256</name>
</gene>
<dbReference type="InterPro" id="IPR036188">
    <property type="entry name" value="FAD/NAD-bd_sf"/>
</dbReference>
<comment type="similarity">
    <text evidence="2">Belongs to the FAD-dependent oxidoreductase family.</text>
</comment>